<dbReference type="Gene3D" id="2.60.40.420">
    <property type="entry name" value="Cupredoxins - blue copper proteins"/>
    <property type="match status" value="1"/>
</dbReference>
<protein>
    <submittedName>
        <fullName evidence="2">Cupredoxin</fullName>
    </submittedName>
</protein>
<proteinExistence type="predicted"/>
<dbReference type="InterPro" id="IPR008972">
    <property type="entry name" value="Cupredoxin"/>
</dbReference>
<dbReference type="AlphaFoldDB" id="A0A9P7YP87"/>
<dbReference type="SUPFAM" id="SSF49503">
    <property type="entry name" value="Cupredoxins"/>
    <property type="match status" value="1"/>
</dbReference>
<gene>
    <name evidence="2" type="ORF">BJ875DRAFT_370495</name>
</gene>
<name>A0A9P7YP87_9HELO</name>
<dbReference type="Proteomes" id="UP000824998">
    <property type="component" value="Unassembled WGS sequence"/>
</dbReference>
<evidence type="ECO:0000256" key="1">
    <source>
        <dbReference type="SAM" id="SignalP"/>
    </source>
</evidence>
<evidence type="ECO:0000313" key="2">
    <source>
        <dbReference type="EMBL" id="KAG9237201.1"/>
    </source>
</evidence>
<dbReference type="CDD" id="cd00920">
    <property type="entry name" value="Cupredoxin"/>
    <property type="match status" value="1"/>
</dbReference>
<dbReference type="PANTHER" id="PTHR34883">
    <property type="entry name" value="SERINE-RICH PROTEIN, PUTATIVE-RELATED-RELATED"/>
    <property type="match status" value="1"/>
</dbReference>
<dbReference type="InterPro" id="IPR052953">
    <property type="entry name" value="Ser-rich/MCO-related"/>
</dbReference>
<comment type="caution">
    <text evidence="2">The sequence shown here is derived from an EMBL/GenBank/DDBJ whole genome shotgun (WGS) entry which is preliminary data.</text>
</comment>
<feature type="chain" id="PRO_5040395186" evidence="1">
    <location>
        <begin position="18"/>
        <end position="247"/>
    </location>
</feature>
<organism evidence="2 3">
    <name type="scientific">Amylocarpus encephaloides</name>
    <dbReference type="NCBI Taxonomy" id="45428"/>
    <lineage>
        <taxon>Eukaryota</taxon>
        <taxon>Fungi</taxon>
        <taxon>Dikarya</taxon>
        <taxon>Ascomycota</taxon>
        <taxon>Pezizomycotina</taxon>
        <taxon>Leotiomycetes</taxon>
        <taxon>Helotiales</taxon>
        <taxon>Helotiales incertae sedis</taxon>
        <taxon>Amylocarpus</taxon>
    </lineage>
</organism>
<feature type="signal peptide" evidence="1">
    <location>
        <begin position="1"/>
        <end position="17"/>
    </location>
</feature>
<dbReference type="EMBL" id="MU251391">
    <property type="protein sequence ID" value="KAG9237201.1"/>
    <property type="molecule type" value="Genomic_DNA"/>
</dbReference>
<reference evidence="2" key="1">
    <citation type="journal article" date="2021" name="IMA Fungus">
        <title>Genomic characterization of three marine fungi, including Emericellopsis atlantica sp. nov. with signatures of a generalist lifestyle and marine biomass degradation.</title>
        <authorList>
            <person name="Hagestad O.C."/>
            <person name="Hou L."/>
            <person name="Andersen J.H."/>
            <person name="Hansen E.H."/>
            <person name="Altermark B."/>
            <person name="Li C."/>
            <person name="Kuhnert E."/>
            <person name="Cox R.J."/>
            <person name="Crous P.W."/>
            <person name="Spatafora J.W."/>
            <person name="Lail K."/>
            <person name="Amirebrahimi M."/>
            <person name="Lipzen A."/>
            <person name="Pangilinan J."/>
            <person name="Andreopoulos W."/>
            <person name="Hayes R.D."/>
            <person name="Ng V."/>
            <person name="Grigoriev I.V."/>
            <person name="Jackson S.A."/>
            <person name="Sutton T.D.S."/>
            <person name="Dobson A.D.W."/>
            <person name="Rama T."/>
        </authorList>
    </citation>
    <scope>NUCLEOTIDE SEQUENCE</scope>
    <source>
        <strain evidence="2">TRa018bII</strain>
    </source>
</reference>
<keyword evidence="1" id="KW-0732">Signal</keyword>
<sequence>MQFTTINVLALASAVSAATIKVTVGQGGLVYTPSEIKAAVGDEVEFSFFPKNHTVSQASFAKPCEPLEGGFFSGFVPTPAPGPSSTTFTITVKDTKPVWIYCGQTKGNHCQSGMVAAINAPTEGKTLAAFAAAAKNSTTINPSGGPVGGVLKQGGNGTGASTVLSTSSYSTTVVGTTTIQSAYTSNGVAYTTAVPSVYTSVIATASVATSISPPAATSSVPQSGAAAPTGAVKAFVAGAALLAAALV</sequence>
<accession>A0A9P7YP87</accession>
<evidence type="ECO:0000313" key="3">
    <source>
        <dbReference type="Proteomes" id="UP000824998"/>
    </source>
</evidence>
<dbReference type="PANTHER" id="PTHR34883:SF15">
    <property type="entry name" value="EXTRACELLULAR SERINE-RICH PROTEIN"/>
    <property type="match status" value="1"/>
</dbReference>
<keyword evidence="3" id="KW-1185">Reference proteome</keyword>
<dbReference type="OrthoDB" id="5415867at2759"/>